<feature type="domain" description="PPIase cyclophilin-type" evidence="4">
    <location>
        <begin position="111"/>
        <end position="258"/>
    </location>
</feature>
<dbReference type="eggNOG" id="KOG0884">
    <property type="taxonomic scope" value="Eukaryota"/>
</dbReference>
<dbReference type="Gene3D" id="3.30.200.20">
    <property type="entry name" value="Phosphorylase Kinase, domain 1"/>
    <property type="match status" value="1"/>
</dbReference>
<comment type="function">
    <text evidence="3">PPIases accelerate the folding of proteins. It catalyzes the cis-trans isomerization of proline imidic peptide bonds in oligopeptides.</text>
</comment>
<evidence type="ECO:0000256" key="1">
    <source>
        <dbReference type="ARBA" id="ARBA00000971"/>
    </source>
</evidence>
<accession>J3MHB3</accession>
<dbReference type="InterPro" id="IPR002130">
    <property type="entry name" value="Cyclophilin-type_PPIase_dom"/>
</dbReference>
<name>J3MHB3_ORYBR</name>
<protein>
    <recommendedName>
        <fullName evidence="3">Peptidyl-prolyl cis-trans isomerase</fullName>
        <shortName evidence="3">PPIase</shortName>
        <ecNumber evidence="3">5.2.1.8</ecNumber>
    </recommendedName>
</protein>
<dbReference type="InterPro" id="IPR029000">
    <property type="entry name" value="Cyclophilin-like_dom_sf"/>
</dbReference>
<dbReference type="GO" id="GO:0003755">
    <property type="term" value="F:peptidyl-prolyl cis-trans isomerase activity"/>
    <property type="evidence" value="ECO:0007669"/>
    <property type="project" value="UniProtKB-UniRule"/>
</dbReference>
<comment type="similarity">
    <text evidence="3">Belongs to the cyclophilin-type PPIase family.</text>
</comment>
<keyword evidence="3" id="KW-0697">Rotamase</keyword>
<dbReference type="HOGENOM" id="CLU_1051176_0_0_1"/>
<dbReference type="InterPro" id="IPR020892">
    <property type="entry name" value="Cyclophilin-type_PPIase_CS"/>
</dbReference>
<dbReference type="Gene3D" id="2.40.100.10">
    <property type="entry name" value="Cyclophilin-like"/>
    <property type="match status" value="1"/>
</dbReference>
<reference evidence="5" key="2">
    <citation type="submission" date="2013-04" db="UniProtKB">
        <authorList>
            <consortium name="EnsemblPlants"/>
        </authorList>
    </citation>
    <scope>IDENTIFICATION</scope>
</reference>
<dbReference type="STRING" id="4533.J3MHB3"/>
<dbReference type="FunFam" id="2.40.100.10:FF:000026">
    <property type="entry name" value="Peptidyl-prolyl cis-trans isomerase"/>
    <property type="match status" value="1"/>
</dbReference>
<dbReference type="CDD" id="cd01928">
    <property type="entry name" value="Cyclophilin_PPIL3_like"/>
    <property type="match status" value="1"/>
</dbReference>
<comment type="catalytic activity">
    <reaction evidence="1 3">
        <text>[protein]-peptidylproline (omega=180) = [protein]-peptidylproline (omega=0)</text>
        <dbReference type="Rhea" id="RHEA:16237"/>
        <dbReference type="Rhea" id="RHEA-COMP:10747"/>
        <dbReference type="Rhea" id="RHEA-COMP:10748"/>
        <dbReference type="ChEBI" id="CHEBI:83833"/>
        <dbReference type="ChEBI" id="CHEBI:83834"/>
        <dbReference type="EC" id="5.2.1.8"/>
    </reaction>
</comment>
<evidence type="ECO:0000256" key="3">
    <source>
        <dbReference type="RuleBase" id="RU363019"/>
    </source>
</evidence>
<dbReference type="EC" id="5.2.1.8" evidence="3"/>
<keyword evidence="6" id="KW-1185">Reference proteome</keyword>
<dbReference type="AlphaFoldDB" id="J3MHB3"/>
<dbReference type="PRINTS" id="PR00153">
    <property type="entry name" value="CSAPPISMRASE"/>
</dbReference>
<dbReference type="SUPFAM" id="SSF50891">
    <property type="entry name" value="Cyclophilin-like"/>
    <property type="match status" value="1"/>
</dbReference>
<evidence type="ECO:0000259" key="4">
    <source>
        <dbReference type="PROSITE" id="PS50072"/>
    </source>
</evidence>
<dbReference type="Proteomes" id="UP000006038">
    <property type="component" value="Chromosome 6"/>
</dbReference>
<evidence type="ECO:0000256" key="2">
    <source>
        <dbReference type="ARBA" id="ARBA00023186"/>
    </source>
</evidence>
<dbReference type="PANTHER" id="PTHR45625:SF2">
    <property type="entry name" value="PEPTIDYL-PROLYL CIS-TRANS ISOMERASE-LIKE 3"/>
    <property type="match status" value="1"/>
</dbReference>
<keyword evidence="2" id="KW-0143">Chaperone</keyword>
<evidence type="ECO:0000313" key="5">
    <source>
        <dbReference type="EnsemblPlants" id="OB06G34070.1"/>
    </source>
</evidence>
<dbReference type="PROSITE" id="PS00170">
    <property type="entry name" value="CSA_PPIASE_1"/>
    <property type="match status" value="1"/>
</dbReference>
<sequence length="265" mass="28955">MESKLPQELPLDFLKKITNDFSEERLIGTGPVGSVYKKGSLDKHIFESIDRVLGRELVEMQHAVRMPHRQACDLEVGRGHDNGAAIVVPIAGEELGDSIPLLHGGQSVTLHTNLGDIKCEVFCDQASRTAENFLALCASGYYDGTIFHRNIKGFMIQGGDPTGTGKGGASIWGKKFADEFRESLKHNARGIMSMANSGPNTNGSQFFITYAKQPHLNGHYTVFAKVIHGFEVLDLMEKAQTGAADRPLAEIRLNRVTVHANPLAN</sequence>
<dbReference type="InterPro" id="IPR044666">
    <property type="entry name" value="Cyclophilin_A-like"/>
</dbReference>
<dbReference type="GO" id="GO:0071013">
    <property type="term" value="C:catalytic step 2 spliceosome"/>
    <property type="evidence" value="ECO:0007669"/>
    <property type="project" value="TreeGrafter"/>
</dbReference>
<dbReference type="Gramene" id="OB06G34070.1">
    <property type="protein sequence ID" value="OB06G34070.1"/>
    <property type="gene ID" value="OB06G34070"/>
</dbReference>
<dbReference type="Pfam" id="PF00160">
    <property type="entry name" value="Pro_isomerase"/>
    <property type="match status" value="1"/>
</dbReference>
<keyword evidence="3" id="KW-0413">Isomerase</keyword>
<organism evidence="5">
    <name type="scientific">Oryza brachyantha</name>
    <name type="common">malo sina</name>
    <dbReference type="NCBI Taxonomy" id="4533"/>
    <lineage>
        <taxon>Eukaryota</taxon>
        <taxon>Viridiplantae</taxon>
        <taxon>Streptophyta</taxon>
        <taxon>Embryophyta</taxon>
        <taxon>Tracheophyta</taxon>
        <taxon>Spermatophyta</taxon>
        <taxon>Magnoliopsida</taxon>
        <taxon>Liliopsida</taxon>
        <taxon>Poales</taxon>
        <taxon>Poaceae</taxon>
        <taxon>BOP clade</taxon>
        <taxon>Oryzoideae</taxon>
        <taxon>Oryzeae</taxon>
        <taxon>Oryzinae</taxon>
        <taxon>Oryza</taxon>
    </lineage>
</organism>
<dbReference type="EnsemblPlants" id="OB06G34070.1">
    <property type="protein sequence ID" value="OB06G34070.1"/>
    <property type="gene ID" value="OB06G34070"/>
</dbReference>
<evidence type="ECO:0000313" key="6">
    <source>
        <dbReference type="Proteomes" id="UP000006038"/>
    </source>
</evidence>
<reference evidence="5" key="1">
    <citation type="journal article" date="2013" name="Nat. Commun.">
        <title>Whole-genome sequencing of Oryza brachyantha reveals mechanisms underlying Oryza genome evolution.</title>
        <authorList>
            <person name="Chen J."/>
            <person name="Huang Q."/>
            <person name="Gao D."/>
            <person name="Wang J."/>
            <person name="Lang Y."/>
            <person name="Liu T."/>
            <person name="Li B."/>
            <person name="Bai Z."/>
            <person name="Luis Goicoechea J."/>
            <person name="Liang C."/>
            <person name="Chen C."/>
            <person name="Zhang W."/>
            <person name="Sun S."/>
            <person name="Liao Y."/>
            <person name="Zhang X."/>
            <person name="Yang L."/>
            <person name="Song C."/>
            <person name="Wang M."/>
            <person name="Shi J."/>
            <person name="Liu G."/>
            <person name="Liu J."/>
            <person name="Zhou H."/>
            <person name="Zhou W."/>
            <person name="Yu Q."/>
            <person name="An N."/>
            <person name="Chen Y."/>
            <person name="Cai Q."/>
            <person name="Wang B."/>
            <person name="Liu B."/>
            <person name="Min J."/>
            <person name="Huang Y."/>
            <person name="Wu H."/>
            <person name="Li Z."/>
            <person name="Zhang Y."/>
            <person name="Yin Y."/>
            <person name="Song W."/>
            <person name="Jiang J."/>
            <person name="Jackson S.A."/>
            <person name="Wing R.A."/>
            <person name="Wang J."/>
            <person name="Chen M."/>
        </authorList>
    </citation>
    <scope>NUCLEOTIDE SEQUENCE [LARGE SCALE GENOMIC DNA]</scope>
    <source>
        <strain evidence="5">cv. IRGC 101232</strain>
    </source>
</reference>
<dbReference type="PROSITE" id="PS50072">
    <property type="entry name" value="CSA_PPIASE_2"/>
    <property type="match status" value="1"/>
</dbReference>
<proteinExistence type="inferred from homology"/>
<dbReference type="GO" id="GO:0006457">
    <property type="term" value="P:protein folding"/>
    <property type="evidence" value="ECO:0007669"/>
    <property type="project" value="InterPro"/>
</dbReference>
<dbReference type="PANTHER" id="PTHR45625">
    <property type="entry name" value="PEPTIDYL-PROLYL CIS-TRANS ISOMERASE-RELATED"/>
    <property type="match status" value="1"/>
</dbReference>